<gene>
    <name evidence="8" type="ORF">ONZ51_g2895</name>
</gene>
<feature type="transmembrane region" description="Helical" evidence="6">
    <location>
        <begin position="646"/>
        <end position="664"/>
    </location>
</feature>
<keyword evidence="2 6" id="KW-0812">Transmembrane</keyword>
<evidence type="ECO:0000259" key="7">
    <source>
        <dbReference type="PROSITE" id="PS50850"/>
    </source>
</evidence>
<feature type="compositionally biased region" description="Polar residues" evidence="5">
    <location>
        <begin position="416"/>
        <end position="433"/>
    </location>
</feature>
<evidence type="ECO:0000256" key="1">
    <source>
        <dbReference type="ARBA" id="ARBA00004141"/>
    </source>
</evidence>
<dbReference type="Proteomes" id="UP001215151">
    <property type="component" value="Unassembled WGS sequence"/>
</dbReference>
<dbReference type="InterPro" id="IPR005829">
    <property type="entry name" value="Sugar_transporter_CS"/>
</dbReference>
<dbReference type="GO" id="GO:0016020">
    <property type="term" value="C:membrane"/>
    <property type="evidence" value="ECO:0007669"/>
    <property type="project" value="UniProtKB-SubCell"/>
</dbReference>
<dbReference type="PROSITE" id="PS00216">
    <property type="entry name" value="SUGAR_TRANSPORT_1"/>
    <property type="match status" value="1"/>
</dbReference>
<dbReference type="AlphaFoldDB" id="A0AAD7U177"/>
<protein>
    <recommendedName>
        <fullName evidence="7">Major facilitator superfamily (MFS) profile domain-containing protein</fullName>
    </recommendedName>
</protein>
<evidence type="ECO:0000256" key="4">
    <source>
        <dbReference type="ARBA" id="ARBA00023136"/>
    </source>
</evidence>
<dbReference type="PROSITE" id="PS50850">
    <property type="entry name" value="MFS"/>
    <property type="match status" value="1"/>
</dbReference>
<dbReference type="Gene3D" id="1.20.1250.20">
    <property type="entry name" value="MFS general substrate transporter like domains"/>
    <property type="match status" value="2"/>
</dbReference>
<proteinExistence type="predicted"/>
<reference evidence="8" key="1">
    <citation type="submission" date="2022-11" db="EMBL/GenBank/DDBJ databases">
        <title>Genome Sequence of Cubamyces cubensis.</title>
        <authorList>
            <person name="Buettner E."/>
        </authorList>
    </citation>
    <scope>NUCLEOTIDE SEQUENCE</scope>
    <source>
        <strain evidence="8">MPL-01</strain>
    </source>
</reference>
<feature type="region of interest" description="Disordered" evidence="5">
    <location>
        <begin position="400"/>
        <end position="439"/>
    </location>
</feature>
<dbReference type="Pfam" id="PF00083">
    <property type="entry name" value="Sugar_tr"/>
    <property type="match status" value="1"/>
</dbReference>
<name>A0AAD7U177_9APHY</name>
<evidence type="ECO:0000256" key="3">
    <source>
        <dbReference type="ARBA" id="ARBA00022989"/>
    </source>
</evidence>
<keyword evidence="9" id="KW-1185">Reference proteome</keyword>
<comment type="caution">
    <text evidence="8">The sequence shown here is derived from an EMBL/GenBank/DDBJ whole genome shotgun (WGS) entry which is preliminary data.</text>
</comment>
<feature type="domain" description="Major facilitator superfamily (MFS) profile" evidence="7">
    <location>
        <begin position="175"/>
        <end position="669"/>
    </location>
</feature>
<evidence type="ECO:0000256" key="5">
    <source>
        <dbReference type="SAM" id="MobiDB-lite"/>
    </source>
</evidence>
<keyword evidence="4 6" id="KW-0472">Membrane</keyword>
<feature type="transmembrane region" description="Helical" evidence="6">
    <location>
        <begin position="175"/>
        <end position="197"/>
    </location>
</feature>
<feature type="transmembrane region" description="Helical" evidence="6">
    <location>
        <begin position="519"/>
        <end position="540"/>
    </location>
</feature>
<dbReference type="GO" id="GO:0022857">
    <property type="term" value="F:transmembrane transporter activity"/>
    <property type="evidence" value="ECO:0007669"/>
    <property type="project" value="InterPro"/>
</dbReference>
<feature type="transmembrane region" description="Helical" evidence="6">
    <location>
        <begin position="352"/>
        <end position="370"/>
    </location>
</feature>
<organism evidence="8 9">
    <name type="scientific">Trametes cubensis</name>
    <dbReference type="NCBI Taxonomy" id="1111947"/>
    <lineage>
        <taxon>Eukaryota</taxon>
        <taxon>Fungi</taxon>
        <taxon>Dikarya</taxon>
        <taxon>Basidiomycota</taxon>
        <taxon>Agaricomycotina</taxon>
        <taxon>Agaricomycetes</taxon>
        <taxon>Polyporales</taxon>
        <taxon>Polyporaceae</taxon>
        <taxon>Trametes</taxon>
    </lineage>
</organism>
<feature type="transmembrane region" description="Helical" evidence="6">
    <location>
        <begin position="249"/>
        <end position="268"/>
    </location>
</feature>
<evidence type="ECO:0000256" key="2">
    <source>
        <dbReference type="ARBA" id="ARBA00022692"/>
    </source>
</evidence>
<dbReference type="InterPro" id="IPR005828">
    <property type="entry name" value="MFS_sugar_transport-like"/>
</dbReference>
<dbReference type="SUPFAM" id="SSF103473">
    <property type="entry name" value="MFS general substrate transporter"/>
    <property type="match status" value="1"/>
</dbReference>
<comment type="subcellular location">
    <subcellularLocation>
        <location evidence="1">Membrane</location>
        <topology evidence="1">Multi-pass membrane protein</topology>
    </subcellularLocation>
</comment>
<feature type="transmembrane region" description="Helical" evidence="6">
    <location>
        <begin position="315"/>
        <end position="340"/>
    </location>
</feature>
<sequence length="693" mass="75537">MWSTRSLGNEAAADMNRIRTPAIDVVVVCVRLSEVSHELLSSPGVVPRVGETCINVNSSTLERTRLVDEVEGPGREQRAKAGELVASHLGHALPLWSELESAHEHLRPAPLLCSLRSLLLPPPPPALRAMSPPAHPDSAPANQDRPTTYKSNLEEYEREGDVRLPFLLSYREVKLLGIAGVGFFLDAYDLFIINPVATMLQYRLYGGEELPPGLEGFIKAGANIGSVIGQFAFGYSADYFGRKAVYGKELMLIIFATIGTICDPTGALSPSGSLIWLAVWRIILGIGIGGDYPMSASVATDRANLRRRGTLLSYIFANQGWGSFVGSLATIIILLCYKHTMEVDGKTSKVDGVWRILVGLSLIPAFGTLYQRLTLPESTRYVESRKGNVPVADEESIEELKKKANADPGVSEKVTPASSETESDGTRTPPSETAATDESAAAAAAAAKRHAADLAAAKKNHFREFFQYFSEWRHLKVLIGTCTCWFLLDVAFYGINLNQNVVLQQIGFDGSSGSPWNRLFKIGIGNLIVTALGFVPGYYVTILTIEKLGRKWIQIQGFLLAALFLAVLAGKFHELSTPAFIVCFAFLQFFFNFGANTTTYCYPAEVFPTRFRASAHGMSAACGKAGAIVSALAFNSLSKKIGTPAVLWIFFGCCIAGAGFTLLLPEVRGRDPDIVYAEEQREYERTHGRLAHH</sequence>
<evidence type="ECO:0000256" key="6">
    <source>
        <dbReference type="SAM" id="Phobius"/>
    </source>
</evidence>
<feature type="transmembrane region" description="Helical" evidence="6">
    <location>
        <begin position="614"/>
        <end position="634"/>
    </location>
</feature>
<feature type="transmembrane region" description="Helical" evidence="6">
    <location>
        <begin position="579"/>
        <end position="602"/>
    </location>
</feature>
<dbReference type="InterPro" id="IPR036259">
    <property type="entry name" value="MFS_trans_sf"/>
</dbReference>
<dbReference type="PANTHER" id="PTHR24064">
    <property type="entry name" value="SOLUTE CARRIER FAMILY 22 MEMBER"/>
    <property type="match status" value="1"/>
</dbReference>
<dbReference type="EMBL" id="JAPEVG010000048">
    <property type="protein sequence ID" value="KAJ8489500.1"/>
    <property type="molecule type" value="Genomic_DNA"/>
</dbReference>
<dbReference type="InterPro" id="IPR020846">
    <property type="entry name" value="MFS_dom"/>
</dbReference>
<dbReference type="CDD" id="cd17364">
    <property type="entry name" value="MFS_PhT"/>
    <property type="match status" value="1"/>
</dbReference>
<keyword evidence="3 6" id="KW-1133">Transmembrane helix</keyword>
<feature type="region of interest" description="Disordered" evidence="5">
    <location>
        <begin position="125"/>
        <end position="147"/>
    </location>
</feature>
<feature type="transmembrane region" description="Helical" evidence="6">
    <location>
        <begin position="274"/>
        <end position="294"/>
    </location>
</feature>
<accession>A0AAD7U177</accession>
<feature type="transmembrane region" description="Helical" evidence="6">
    <location>
        <begin position="552"/>
        <end position="573"/>
    </location>
</feature>
<evidence type="ECO:0000313" key="8">
    <source>
        <dbReference type="EMBL" id="KAJ8489500.1"/>
    </source>
</evidence>
<evidence type="ECO:0000313" key="9">
    <source>
        <dbReference type="Proteomes" id="UP001215151"/>
    </source>
</evidence>